<dbReference type="Proteomes" id="UP001176941">
    <property type="component" value="Chromosome 5"/>
</dbReference>
<proteinExistence type="predicted"/>
<protein>
    <submittedName>
        <fullName evidence="1">Uncharacterized protein</fullName>
    </submittedName>
</protein>
<gene>
    <name evidence="1" type="ORF">MRATA1EN1_LOCUS24893</name>
</gene>
<sequence length="118" mass="13304">MISHLLNHCLPMLFPNLVPSCPPLTYSGLPEREYYSSRTGLLALPEMSQAHANGLRASARVTLSLDSLMAHVFASLMSLVMHHPFFKNLVLITFYEIATHPTWCPLSFVILFHCTDNF</sequence>
<keyword evidence="2" id="KW-1185">Reference proteome</keyword>
<evidence type="ECO:0000313" key="1">
    <source>
        <dbReference type="EMBL" id="CAI9175931.1"/>
    </source>
</evidence>
<evidence type="ECO:0000313" key="2">
    <source>
        <dbReference type="Proteomes" id="UP001176941"/>
    </source>
</evidence>
<reference evidence="1" key="1">
    <citation type="submission" date="2023-04" db="EMBL/GenBank/DDBJ databases">
        <authorList>
            <consortium name="ELIXIR-Norway"/>
        </authorList>
    </citation>
    <scope>NUCLEOTIDE SEQUENCE [LARGE SCALE GENOMIC DNA]</scope>
</reference>
<accession>A0ABN8ZSR1</accession>
<dbReference type="EMBL" id="OX459941">
    <property type="protein sequence ID" value="CAI9175931.1"/>
    <property type="molecule type" value="Genomic_DNA"/>
</dbReference>
<name>A0ABN8ZSR1_RANTA</name>
<organism evidence="1 2">
    <name type="scientific">Rangifer tarandus platyrhynchus</name>
    <name type="common">Svalbard reindeer</name>
    <dbReference type="NCBI Taxonomy" id="3082113"/>
    <lineage>
        <taxon>Eukaryota</taxon>
        <taxon>Metazoa</taxon>
        <taxon>Chordata</taxon>
        <taxon>Craniata</taxon>
        <taxon>Vertebrata</taxon>
        <taxon>Euteleostomi</taxon>
        <taxon>Mammalia</taxon>
        <taxon>Eutheria</taxon>
        <taxon>Laurasiatheria</taxon>
        <taxon>Artiodactyla</taxon>
        <taxon>Ruminantia</taxon>
        <taxon>Pecora</taxon>
        <taxon>Cervidae</taxon>
        <taxon>Odocoileinae</taxon>
        <taxon>Rangifer</taxon>
    </lineage>
</organism>